<dbReference type="PANTHER" id="PTHR47966">
    <property type="entry name" value="BETA-SITE APP-CLEAVING ENZYME, ISOFORM A-RELATED"/>
    <property type="match status" value="1"/>
</dbReference>
<dbReference type="InterPro" id="IPR001461">
    <property type="entry name" value="Aspartic_peptidase_A1"/>
</dbReference>
<feature type="disulfide bond" evidence="3">
    <location>
        <begin position="90"/>
        <end position="95"/>
    </location>
</feature>
<sequence>MFSWHFVALIFFTSYTLALPIPTSRNLQRKSYEIPVRRMGLEKRGGLAGSAGLGDVADLLYYVSVGVGKSTTQLILDSGSSDMWVMSDKCTTDACTETTSTPYDSQGGKDAETTVDLRYGDSKTGTHASGPVMLDTVSVAGLSMDDQPFAAINDTDNGAVNNGASGIFGLGFPSQSYVQAAMVNKKFDTPSTTDAFITDAAMDGPLVARMAMSGQLEQPLFAISFQRNTIDIGGSEGALTIGRLPAGVDNSSLTWVPVRLYESEDGGQNAPDFAPEEVYPLRWEIPLDAVFLDGQKLPDTNLTGKDVGQKSLSALVDSGNSLLRGPQDVVDSVLKTISQQFAADSKSQPVFPCAESHTLAFQIGGKVFSIDPRDMVTPDQGGDATQCEVKNLVSTDAPSPGALFSWSLGAPFFRSNLVVFYFGNLTHPSVDPPRMGFLNFVPQDASDLLQKAVQKAEAAGGTFPSTIESAAVPTATIPVPATKIALPSSTPIASGNVRAAAAKPPRVIPPPASSDSHDDSAGSSVVFGGFWSSALMTSLFASLYIVFC</sequence>
<dbReference type="InterPro" id="IPR021109">
    <property type="entry name" value="Peptidase_aspartic_dom_sf"/>
</dbReference>
<keyword evidence="5" id="KW-0812">Transmembrane</keyword>
<keyword evidence="8" id="KW-0645">Protease</keyword>
<feature type="active site" evidence="2">
    <location>
        <position position="317"/>
    </location>
</feature>
<evidence type="ECO:0000256" key="1">
    <source>
        <dbReference type="ARBA" id="ARBA00007447"/>
    </source>
</evidence>
<evidence type="ECO:0000313" key="8">
    <source>
        <dbReference type="EMBL" id="KAH8090996.1"/>
    </source>
</evidence>
<comment type="caution">
    <text evidence="8">The sequence shown here is derived from an EMBL/GenBank/DDBJ whole genome shotgun (WGS) entry which is preliminary data.</text>
</comment>
<dbReference type="PANTHER" id="PTHR47966:SF51">
    <property type="entry name" value="BETA-SITE APP-CLEAVING ENZYME, ISOFORM A-RELATED"/>
    <property type="match status" value="1"/>
</dbReference>
<dbReference type="EMBL" id="JAEVFJ010000037">
    <property type="protein sequence ID" value="KAH8090996.1"/>
    <property type="molecule type" value="Genomic_DNA"/>
</dbReference>
<dbReference type="PRINTS" id="PR00792">
    <property type="entry name" value="PEPSIN"/>
</dbReference>
<dbReference type="OrthoDB" id="3089at2759"/>
<dbReference type="Gene3D" id="2.40.70.10">
    <property type="entry name" value="Acid Proteases"/>
    <property type="match status" value="2"/>
</dbReference>
<feature type="active site" evidence="2">
    <location>
        <position position="77"/>
    </location>
</feature>
<organism evidence="8 9">
    <name type="scientific">Cristinia sonorae</name>
    <dbReference type="NCBI Taxonomy" id="1940300"/>
    <lineage>
        <taxon>Eukaryota</taxon>
        <taxon>Fungi</taxon>
        <taxon>Dikarya</taxon>
        <taxon>Basidiomycota</taxon>
        <taxon>Agaricomycotina</taxon>
        <taxon>Agaricomycetes</taxon>
        <taxon>Agaricomycetidae</taxon>
        <taxon>Agaricales</taxon>
        <taxon>Pleurotineae</taxon>
        <taxon>Stephanosporaceae</taxon>
        <taxon>Cristinia</taxon>
    </lineage>
</organism>
<evidence type="ECO:0000256" key="2">
    <source>
        <dbReference type="PIRSR" id="PIRSR601461-1"/>
    </source>
</evidence>
<dbReference type="AlphaFoldDB" id="A0A8K0UI12"/>
<feature type="domain" description="Peptidase A1" evidence="7">
    <location>
        <begin position="61"/>
        <end position="438"/>
    </location>
</feature>
<dbReference type="Pfam" id="PF00026">
    <property type="entry name" value="Asp"/>
    <property type="match status" value="1"/>
</dbReference>
<feature type="region of interest" description="Disordered" evidence="4">
    <location>
        <begin position="500"/>
        <end position="520"/>
    </location>
</feature>
<evidence type="ECO:0000256" key="5">
    <source>
        <dbReference type="SAM" id="Phobius"/>
    </source>
</evidence>
<evidence type="ECO:0000256" key="3">
    <source>
        <dbReference type="PIRSR" id="PIRSR601461-2"/>
    </source>
</evidence>
<reference evidence="8" key="1">
    <citation type="journal article" date="2021" name="New Phytol.">
        <title>Evolutionary innovations through gain and loss of genes in the ectomycorrhizal Boletales.</title>
        <authorList>
            <person name="Wu G."/>
            <person name="Miyauchi S."/>
            <person name="Morin E."/>
            <person name="Kuo A."/>
            <person name="Drula E."/>
            <person name="Varga T."/>
            <person name="Kohler A."/>
            <person name="Feng B."/>
            <person name="Cao Y."/>
            <person name="Lipzen A."/>
            <person name="Daum C."/>
            <person name="Hundley H."/>
            <person name="Pangilinan J."/>
            <person name="Johnson J."/>
            <person name="Barry K."/>
            <person name="LaButti K."/>
            <person name="Ng V."/>
            <person name="Ahrendt S."/>
            <person name="Min B."/>
            <person name="Choi I.G."/>
            <person name="Park H."/>
            <person name="Plett J.M."/>
            <person name="Magnuson J."/>
            <person name="Spatafora J.W."/>
            <person name="Nagy L.G."/>
            <person name="Henrissat B."/>
            <person name="Grigoriev I.V."/>
            <person name="Yang Z.L."/>
            <person name="Xu J."/>
            <person name="Martin F.M."/>
        </authorList>
    </citation>
    <scope>NUCLEOTIDE SEQUENCE</scope>
    <source>
        <strain evidence="8">KKN 215</strain>
    </source>
</reference>
<accession>A0A8K0UI12</accession>
<proteinExistence type="inferred from homology"/>
<dbReference type="GO" id="GO:0004190">
    <property type="term" value="F:aspartic-type endopeptidase activity"/>
    <property type="evidence" value="ECO:0007669"/>
    <property type="project" value="InterPro"/>
</dbReference>
<dbReference type="CDD" id="cd05471">
    <property type="entry name" value="pepsin_like"/>
    <property type="match status" value="1"/>
</dbReference>
<keyword evidence="8" id="KW-0378">Hydrolase</keyword>
<protein>
    <submittedName>
        <fullName evidence="8">Acid protease</fullName>
    </submittedName>
</protein>
<keyword evidence="3" id="KW-1015">Disulfide bond</keyword>
<keyword evidence="5" id="KW-0472">Membrane</keyword>
<feature type="transmembrane region" description="Helical" evidence="5">
    <location>
        <begin position="525"/>
        <end position="547"/>
    </location>
</feature>
<comment type="similarity">
    <text evidence="1">Belongs to the peptidase A1 family.</text>
</comment>
<dbReference type="Proteomes" id="UP000813824">
    <property type="component" value="Unassembled WGS sequence"/>
</dbReference>
<evidence type="ECO:0000313" key="9">
    <source>
        <dbReference type="Proteomes" id="UP000813824"/>
    </source>
</evidence>
<dbReference type="InterPro" id="IPR033121">
    <property type="entry name" value="PEPTIDASE_A1"/>
</dbReference>
<keyword evidence="6" id="KW-0732">Signal</keyword>
<dbReference type="PROSITE" id="PS51767">
    <property type="entry name" value="PEPTIDASE_A1"/>
    <property type="match status" value="1"/>
</dbReference>
<dbReference type="InterPro" id="IPR034164">
    <property type="entry name" value="Pepsin-like_dom"/>
</dbReference>
<name>A0A8K0UI12_9AGAR</name>
<feature type="signal peptide" evidence="6">
    <location>
        <begin position="1"/>
        <end position="18"/>
    </location>
</feature>
<keyword evidence="5" id="KW-1133">Transmembrane helix</keyword>
<gene>
    <name evidence="8" type="ORF">BXZ70DRAFT_1011258</name>
</gene>
<dbReference type="SUPFAM" id="SSF50630">
    <property type="entry name" value="Acid proteases"/>
    <property type="match status" value="1"/>
</dbReference>
<evidence type="ECO:0000256" key="4">
    <source>
        <dbReference type="SAM" id="MobiDB-lite"/>
    </source>
</evidence>
<evidence type="ECO:0000256" key="6">
    <source>
        <dbReference type="SAM" id="SignalP"/>
    </source>
</evidence>
<evidence type="ECO:0000259" key="7">
    <source>
        <dbReference type="PROSITE" id="PS51767"/>
    </source>
</evidence>
<keyword evidence="9" id="KW-1185">Reference proteome</keyword>
<dbReference type="GO" id="GO:0006508">
    <property type="term" value="P:proteolysis"/>
    <property type="evidence" value="ECO:0007669"/>
    <property type="project" value="UniProtKB-KW"/>
</dbReference>
<feature type="chain" id="PRO_5035477894" evidence="6">
    <location>
        <begin position="19"/>
        <end position="548"/>
    </location>
</feature>